<feature type="region of interest" description="Disordered" evidence="1">
    <location>
        <begin position="37"/>
        <end position="67"/>
    </location>
</feature>
<accession>A0A9Q1GBH6</accession>
<organism evidence="2 3">
    <name type="scientific">Synaphobranchus kaupii</name>
    <name type="common">Kaup's arrowtooth eel</name>
    <dbReference type="NCBI Taxonomy" id="118154"/>
    <lineage>
        <taxon>Eukaryota</taxon>
        <taxon>Metazoa</taxon>
        <taxon>Chordata</taxon>
        <taxon>Craniata</taxon>
        <taxon>Vertebrata</taxon>
        <taxon>Euteleostomi</taxon>
        <taxon>Actinopterygii</taxon>
        <taxon>Neopterygii</taxon>
        <taxon>Teleostei</taxon>
        <taxon>Anguilliformes</taxon>
        <taxon>Synaphobranchidae</taxon>
        <taxon>Synaphobranchus</taxon>
    </lineage>
</organism>
<evidence type="ECO:0000313" key="2">
    <source>
        <dbReference type="EMBL" id="KAJ8380132.1"/>
    </source>
</evidence>
<sequence length="156" mass="16509">MKSAFNLDIGLLPSNGNHNQNNTVHLDSFAGCLPLEQEPSPLERGRGITNRKGESRKRWHGHGRKPSWRVNGWSQDRGRTRGHCHRLAALGAIAGNAAAGATTAIQVIVTGGAVTWSSPSSALAPPKSSSLLLPEPPLPLELLCSPLGLVISSCLN</sequence>
<comment type="caution">
    <text evidence="2">The sequence shown here is derived from an EMBL/GenBank/DDBJ whole genome shotgun (WGS) entry which is preliminary data.</text>
</comment>
<dbReference type="Proteomes" id="UP001152622">
    <property type="component" value="Chromosome 1"/>
</dbReference>
<dbReference type="EMBL" id="JAINUF010000001">
    <property type="protein sequence ID" value="KAJ8380132.1"/>
    <property type="molecule type" value="Genomic_DNA"/>
</dbReference>
<dbReference type="AlphaFoldDB" id="A0A9Q1GBH6"/>
<reference evidence="2" key="1">
    <citation type="journal article" date="2023" name="Science">
        <title>Genome structures resolve the early diversification of teleost fishes.</title>
        <authorList>
            <person name="Parey E."/>
            <person name="Louis A."/>
            <person name="Montfort J."/>
            <person name="Bouchez O."/>
            <person name="Roques C."/>
            <person name="Iampietro C."/>
            <person name="Lluch J."/>
            <person name="Castinel A."/>
            <person name="Donnadieu C."/>
            <person name="Desvignes T."/>
            <person name="Floi Bucao C."/>
            <person name="Jouanno E."/>
            <person name="Wen M."/>
            <person name="Mejri S."/>
            <person name="Dirks R."/>
            <person name="Jansen H."/>
            <person name="Henkel C."/>
            <person name="Chen W.J."/>
            <person name="Zahm M."/>
            <person name="Cabau C."/>
            <person name="Klopp C."/>
            <person name="Thompson A.W."/>
            <person name="Robinson-Rechavi M."/>
            <person name="Braasch I."/>
            <person name="Lecointre G."/>
            <person name="Bobe J."/>
            <person name="Postlethwait J.H."/>
            <person name="Berthelot C."/>
            <person name="Roest Crollius H."/>
            <person name="Guiguen Y."/>
        </authorList>
    </citation>
    <scope>NUCLEOTIDE SEQUENCE</scope>
    <source>
        <strain evidence="2">WJC10195</strain>
    </source>
</reference>
<evidence type="ECO:0000256" key="1">
    <source>
        <dbReference type="SAM" id="MobiDB-lite"/>
    </source>
</evidence>
<name>A0A9Q1GBH6_SYNKA</name>
<feature type="compositionally biased region" description="Basic residues" evidence="1">
    <location>
        <begin position="54"/>
        <end position="67"/>
    </location>
</feature>
<keyword evidence="3" id="KW-1185">Reference proteome</keyword>
<gene>
    <name evidence="2" type="ORF">SKAU_G00009100</name>
</gene>
<proteinExistence type="predicted"/>
<evidence type="ECO:0000313" key="3">
    <source>
        <dbReference type="Proteomes" id="UP001152622"/>
    </source>
</evidence>
<protein>
    <submittedName>
        <fullName evidence="2">Uncharacterized protein</fullName>
    </submittedName>
</protein>